<reference evidence="14" key="1">
    <citation type="submission" date="2017-09" db="EMBL/GenBank/DDBJ databases">
        <title>Depth-based differentiation of microbial function through sediment-hosted aquifers and enrichment of novel symbionts in the deep terrestrial subsurface.</title>
        <authorList>
            <person name="Probst A.J."/>
            <person name="Ladd B."/>
            <person name="Jarett J.K."/>
            <person name="Geller-Mcgrath D.E."/>
            <person name="Sieber C.M.K."/>
            <person name="Emerson J.B."/>
            <person name="Anantharaman K."/>
            <person name="Thomas B.C."/>
            <person name="Malmstrom R."/>
            <person name="Stieglmeier M."/>
            <person name="Klingl A."/>
            <person name="Woyke T."/>
            <person name="Ryan C.M."/>
            <person name="Banfield J.F."/>
        </authorList>
    </citation>
    <scope>NUCLEOTIDE SEQUENCE [LARGE SCALE GENOMIC DNA]</scope>
</reference>
<keyword evidence="6 10" id="KW-0808">Transferase</keyword>
<comment type="similarity">
    <text evidence="3 10 12">Belongs to the phosphoglycerate kinase family.</text>
</comment>
<protein>
    <recommendedName>
        <fullName evidence="5 10">Phosphoglycerate kinase</fullName>
        <ecNumber evidence="4 10">2.7.2.3</ecNumber>
    </recommendedName>
</protein>
<dbReference type="Gene3D" id="3.40.50.1260">
    <property type="entry name" value="Phosphoglycerate kinase, N-terminal domain"/>
    <property type="match status" value="2"/>
</dbReference>
<dbReference type="InterPro" id="IPR015824">
    <property type="entry name" value="Phosphoglycerate_kinase_N"/>
</dbReference>
<keyword evidence="9 10" id="KW-0067">ATP-binding</keyword>
<comment type="caution">
    <text evidence="10">Lacks conserved residue(s) required for the propagation of feature annotation.</text>
</comment>
<name>A0A2H0V811_9BACT</name>
<evidence type="ECO:0000256" key="11">
    <source>
        <dbReference type="PIRSR" id="PIRSR000724-2"/>
    </source>
</evidence>
<dbReference type="InterPro" id="IPR001576">
    <property type="entry name" value="Phosphoglycerate_kinase"/>
</dbReference>
<evidence type="ECO:0000256" key="5">
    <source>
        <dbReference type="ARBA" id="ARBA00016471"/>
    </source>
</evidence>
<feature type="binding site" evidence="10">
    <location>
        <begin position="22"/>
        <end position="24"/>
    </location>
    <ligand>
        <name>substrate</name>
    </ligand>
</feature>
<dbReference type="GO" id="GO:0006096">
    <property type="term" value="P:glycolytic process"/>
    <property type="evidence" value="ECO:0007669"/>
    <property type="project" value="UniProtKB-UniRule"/>
</dbReference>
<keyword evidence="8 10" id="KW-0418">Kinase</keyword>
<feature type="binding site" evidence="10 11">
    <location>
        <position position="200"/>
    </location>
    <ligand>
        <name>ATP</name>
        <dbReference type="ChEBI" id="CHEBI:30616"/>
    </ligand>
</feature>
<dbReference type="GO" id="GO:0004618">
    <property type="term" value="F:phosphoglycerate kinase activity"/>
    <property type="evidence" value="ECO:0007669"/>
    <property type="project" value="UniProtKB-UniRule"/>
</dbReference>
<evidence type="ECO:0000256" key="10">
    <source>
        <dbReference type="HAMAP-Rule" id="MF_00145"/>
    </source>
</evidence>
<comment type="subunit">
    <text evidence="10">Monomer.</text>
</comment>
<dbReference type="UniPathway" id="UPA00109">
    <property type="reaction ID" value="UER00185"/>
</dbReference>
<dbReference type="HAMAP" id="MF_00145">
    <property type="entry name" value="Phosphoglyc_kinase"/>
    <property type="match status" value="1"/>
</dbReference>
<evidence type="ECO:0000256" key="12">
    <source>
        <dbReference type="RuleBase" id="RU000532"/>
    </source>
</evidence>
<feature type="binding site" evidence="10">
    <location>
        <begin position="347"/>
        <end position="350"/>
    </location>
    <ligand>
        <name>ATP</name>
        <dbReference type="ChEBI" id="CHEBI:30616"/>
    </ligand>
</feature>
<evidence type="ECO:0000256" key="8">
    <source>
        <dbReference type="ARBA" id="ARBA00022777"/>
    </source>
</evidence>
<evidence type="ECO:0000256" key="7">
    <source>
        <dbReference type="ARBA" id="ARBA00022741"/>
    </source>
</evidence>
<evidence type="ECO:0000256" key="2">
    <source>
        <dbReference type="ARBA" id="ARBA00004838"/>
    </source>
</evidence>
<evidence type="ECO:0000313" key="14">
    <source>
        <dbReference type="Proteomes" id="UP000229972"/>
    </source>
</evidence>
<dbReference type="Pfam" id="PF00162">
    <property type="entry name" value="PGK"/>
    <property type="match status" value="1"/>
</dbReference>
<dbReference type="FunFam" id="3.40.50.1260:FF:000006">
    <property type="entry name" value="Phosphoglycerate kinase"/>
    <property type="match status" value="1"/>
</dbReference>
<gene>
    <name evidence="10 13" type="primary">pgk</name>
    <name evidence="13" type="ORF">COT93_03670</name>
</gene>
<feature type="binding site" evidence="10">
    <location>
        <position position="118"/>
    </location>
    <ligand>
        <name>substrate</name>
    </ligand>
</feature>
<dbReference type="GO" id="GO:0043531">
    <property type="term" value="F:ADP binding"/>
    <property type="evidence" value="ECO:0007669"/>
    <property type="project" value="TreeGrafter"/>
</dbReference>
<comment type="subcellular location">
    <subcellularLocation>
        <location evidence="10">Cytoplasm</location>
    </subcellularLocation>
</comment>
<keyword evidence="10" id="KW-0963">Cytoplasm</keyword>
<comment type="caution">
    <text evidence="13">The sequence shown here is derived from an EMBL/GenBank/DDBJ whole genome shotgun (WGS) entry which is preliminary data.</text>
</comment>
<dbReference type="GO" id="GO:0005524">
    <property type="term" value="F:ATP binding"/>
    <property type="evidence" value="ECO:0007669"/>
    <property type="project" value="UniProtKB-KW"/>
</dbReference>
<evidence type="ECO:0000256" key="1">
    <source>
        <dbReference type="ARBA" id="ARBA00000642"/>
    </source>
</evidence>
<feature type="binding site" evidence="10 11">
    <location>
        <position position="318"/>
    </location>
    <ligand>
        <name>ATP</name>
        <dbReference type="ChEBI" id="CHEBI:30616"/>
    </ligand>
</feature>
<comment type="pathway">
    <text evidence="2 10">Carbohydrate degradation; glycolysis; pyruvate from D-glyceraldehyde 3-phosphate: step 2/5.</text>
</comment>
<organism evidence="13 14">
    <name type="scientific">Candidatus Falkowbacteria bacterium CG10_big_fil_rev_8_21_14_0_10_37_18</name>
    <dbReference type="NCBI Taxonomy" id="1974562"/>
    <lineage>
        <taxon>Bacteria</taxon>
        <taxon>Candidatus Falkowiibacteriota</taxon>
    </lineage>
</organism>
<dbReference type="PANTHER" id="PTHR11406">
    <property type="entry name" value="PHOSPHOGLYCERATE KINASE"/>
    <property type="match status" value="1"/>
</dbReference>
<comment type="catalytic activity">
    <reaction evidence="1 10 12">
        <text>(2R)-3-phosphoglycerate + ATP = (2R)-3-phospho-glyceroyl phosphate + ADP</text>
        <dbReference type="Rhea" id="RHEA:14801"/>
        <dbReference type="ChEBI" id="CHEBI:30616"/>
        <dbReference type="ChEBI" id="CHEBI:57604"/>
        <dbReference type="ChEBI" id="CHEBI:58272"/>
        <dbReference type="ChEBI" id="CHEBI:456216"/>
        <dbReference type="EC" id="2.7.2.3"/>
    </reaction>
</comment>
<keyword evidence="7 10" id="KW-0547">Nucleotide-binding</keyword>
<evidence type="ECO:0000256" key="6">
    <source>
        <dbReference type="ARBA" id="ARBA00022679"/>
    </source>
</evidence>
<dbReference type="SUPFAM" id="SSF53748">
    <property type="entry name" value="Phosphoglycerate kinase"/>
    <property type="match status" value="1"/>
</dbReference>
<keyword evidence="10" id="KW-0324">Glycolysis</keyword>
<dbReference type="EMBL" id="PFAL01000033">
    <property type="protein sequence ID" value="PIR95212.1"/>
    <property type="molecule type" value="Genomic_DNA"/>
</dbReference>
<dbReference type="PIRSF" id="PIRSF000724">
    <property type="entry name" value="Pgk"/>
    <property type="match status" value="1"/>
</dbReference>
<dbReference type="GO" id="GO:0006094">
    <property type="term" value="P:gluconeogenesis"/>
    <property type="evidence" value="ECO:0007669"/>
    <property type="project" value="TreeGrafter"/>
</dbReference>
<dbReference type="Proteomes" id="UP000229972">
    <property type="component" value="Unassembled WGS sequence"/>
</dbReference>
<dbReference type="EC" id="2.7.2.3" evidence="4 10"/>
<accession>A0A2H0V811</accession>
<dbReference type="PRINTS" id="PR00477">
    <property type="entry name" value="PHGLYCKINASE"/>
</dbReference>
<dbReference type="AlphaFoldDB" id="A0A2H0V811"/>
<evidence type="ECO:0000256" key="9">
    <source>
        <dbReference type="ARBA" id="ARBA00022840"/>
    </source>
</evidence>
<feature type="binding site" evidence="10">
    <location>
        <position position="151"/>
    </location>
    <ligand>
        <name>substrate</name>
    </ligand>
</feature>
<proteinExistence type="inferred from homology"/>
<evidence type="ECO:0000256" key="3">
    <source>
        <dbReference type="ARBA" id="ARBA00008982"/>
    </source>
</evidence>
<evidence type="ECO:0000313" key="13">
    <source>
        <dbReference type="EMBL" id="PIR95212.1"/>
    </source>
</evidence>
<dbReference type="PANTHER" id="PTHR11406:SF23">
    <property type="entry name" value="PHOSPHOGLYCERATE KINASE 1, CHLOROPLASTIC-RELATED"/>
    <property type="match status" value="1"/>
</dbReference>
<dbReference type="GO" id="GO:0005829">
    <property type="term" value="C:cytosol"/>
    <property type="evidence" value="ECO:0007669"/>
    <property type="project" value="TreeGrafter"/>
</dbReference>
<dbReference type="InterPro" id="IPR036043">
    <property type="entry name" value="Phosphoglycerate_kinase_sf"/>
</dbReference>
<evidence type="ECO:0000256" key="4">
    <source>
        <dbReference type="ARBA" id="ARBA00013061"/>
    </source>
</evidence>
<sequence length="390" mass="43278">MHINSLRKIKNLKNKIVFLRSDFNVPIIEGKIQDDYKISQGLETIEWLVTRGARVIIATHLAKPSGWQKEFSLKPIARRLQLLLKRPVKFLPGVIEDKVKTTIAKMKEGEIVMLENLRFYSGEYDNDLRFAKTLATGVDIYVNDAFAVSHRQQASVVAIKKYLPAYAGFLLEKELRALLKVARPRKPLVVVMGGVKASTKTPLISKLYLQATYILLGGAMANDFLKYQGYPVGRSLVHADQEPVVKKFFSGKKLKKKIMLPSDVLVQNKKGMVRISLVADVKKDECILDIGPQTIAAYADIIKTAQTLVWNGPLGKFEDKPFRHGTIAVATLIAARSSGLAYGLVGGGETVDALKLTKMIQYVDWISTAGGAMLTYLSGEAMPGLQKIIY</sequence>